<protein>
    <submittedName>
        <fullName evidence="2">Uncharacterized protein</fullName>
    </submittedName>
</protein>
<feature type="region of interest" description="Disordered" evidence="1">
    <location>
        <begin position="151"/>
        <end position="178"/>
    </location>
</feature>
<dbReference type="Proteomes" id="UP001215598">
    <property type="component" value="Unassembled WGS sequence"/>
</dbReference>
<feature type="compositionally biased region" description="Basic residues" evidence="1">
    <location>
        <begin position="267"/>
        <end position="278"/>
    </location>
</feature>
<dbReference type="EMBL" id="JARKIB010000256">
    <property type="protein sequence ID" value="KAJ7719148.1"/>
    <property type="molecule type" value="Genomic_DNA"/>
</dbReference>
<evidence type="ECO:0000313" key="2">
    <source>
        <dbReference type="EMBL" id="KAJ7719148.1"/>
    </source>
</evidence>
<gene>
    <name evidence="2" type="ORF">B0H16DRAFT_410897</name>
</gene>
<proteinExistence type="predicted"/>
<comment type="caution">
    <text evidence="2">The sequence shown here is derived from an EMBL/GenBank/DDBJ whole genome shotgun (WGS) entry which is preliminary data.</text>
</comment>
<feature type="region of interest" description="Disordered" evidence="1">
    <location>
        <begin position="258"/>
        <end position="294"/>
    </location>
</feature>
<dbReference type="AlphaFoldDB" id="A0AAD7HFW2"/>
<feature type="compositionally biased region" description="Basic residues" evidence="1">
    <location>
        <begin position="160"/>
        <end position="174"/>
    </location>
</feature>
<name>A0AAD7HFW2_9AGAR</name>
<reference evidence="2" key="1">
    <citation type="submission" date="2023-03" db="EMBL/GenBank/DDBJ databases">
        <title>Massive genome expansion in bonnet fungi (Mycena s.s.) driven by repeated elements and novel gene families across ecological guilds.</title>
        <authorList>
            <consortium name="Lawrence Berkeley National Laboratory"/>
            <person name="Harder C.B."/>
            <person name="Miyauchi S."/>
            <person name="Viragh M."/>
            <person name="Kuo A."/>
            <person name="Thoen E."/>
            <person name="Andreopoulos B."/>
            <person name="Lu D."/>
            <person name="Skrede I."/>
            <person name="Drula E."/>
            <person name="Henrissat B."/>
            <person name="Morin E."/>
            <person name="Kohler A."/>
            <person name="Barry K."/>
            <person name="LaButti K."/>
            <person name="Morin E."/>
            <person name="Salamov A."/>
            <person name="Lipzen A."/>
            <person name="Mereny Z."/>
            <person name="Hegedus B."/>
            <person name="Baldrian P."/>
            <person name="Stursova M."/>
            <person name="Weitz H."/>
            <person name="Taylor A."/>
            <person name="Grigoriev I.V."/>
            <person name="Nagy L.G."/>
            <person name="Martin F."/>
            <person name="Kauserud H."/>
        </authorList>
    </citation>
    <scope>NUCLEOTIDE SEQUENCE</scope>
    <source>
        <strain evidence="2">CBHHK182m</strain>
    </source>
</reference>
<organism evidence="2 3">
    <name type="scientific">Mycena metata</name>
    <dbReference type="NCBI Taxonomy" id="1033252"/>
    <lineage>
        <taxon>Eukaryota</taxon>
        <taxon>Fungi</taxon>
        <taxon>Dikarya</taxon>
        <taxon>Basidiomycota</taxon>
        <taxon>Agaricomycotina</taxon>
        <taxon>Agaricomycetes</taxon>
        <taxon>Agaricomycetidae</taxon>
        <taxon>Agaricales</taxon>
        <taxon>Marasmiineae</taxon>
        <taxon>Mycenaceae</taxon>
        <taxon>Mycena</taxon>
    </lineage>
</organism>
<keyword evidence="3" id="KW-1185">Reference proteome</keyword>
<accession>A0AAD7HFW2</accession>
<evidence type="ECO:0000313" key="3">
    <source>
        <dbReference type="Proteomes" id="UP001215598"/>
    </source>
</evidence>
<sequence>MHARCACPSDSCARTRRPEVDAAKEGWGRWMRPPAYRPSLRPRTLSLHVSYLRASTPRTASPAPRRCDIRKLDAAPSLGCTCRNLTPEGEVGGVADMRLLVGFVRVLLPLISTHGHPSLVCRPRWWCSSHPSPPFFPPRWSTSPEYSDDIANTPYTRLSPRPRRRIPSTSRRPHPQSALTLHASTSPTLLLPRAVRVDLDRVRTYFQRVIHASVDLAHAPFVVSGSCSHANRPSTTTDEAERNGNAMRVRVQMYGLDAKNGRPTGRTGRRKMRRRRSKLGAPAARVWGGRGNDI</sequence>
<evidence type="ECO:0000256" key="1">
    <source>
        <dbReference type="SAM" id="MobiDB-lite"/>
    </source>
</evidence>